<dbReference type="RefSeq" id="WP_139036222.1">
    <property type="nucleotide sequence ID" value="NZ_VDDA01000005.1"/>
</dbReference>
<comment type="caution">
    <text evidence="1">The sequence shown here is derived from an EMBL/GenBank/DDBJ whole genome shotgun (WGS) entry which is preliminary data.</text>
</comment>
<dbReference type="EMBL" id="VDDA01000005">
    <property type="protein sequence ID" value="TNC12682.1"/>
    <property type="molecule type" value="Genomic_DNA"/>
</dbReference>
<keyword evidence="2" id="KW-1185">Reference proteome</keyword>
<protein>
    <submittedName>
        <fullName evidence="1">Uncharacterized protein</fullName>
    </submittedName>
</protein>
<proteinExistence type="predicted"/>
<organism evidence="1 2">
    <name type="scientific">Methylobacterium terricola</name>
    <dbReference type="NCBI Taxonomy" id="2583531"/>
    <lineage>
        <taxon>Bacteria</taxon>
        <taxon>Pseudomonadati</taxon>
        <taxon>Pseudomonadota</taxon>
        <taxon>Alphaproteobacteria</taxon>
        <taxon>Hyphomicrobiales</taxon>
        <taxon>Methylobacteriaceae</taxon>
        <taxon>Methylobacterium</taxon>
    </lineage>
</organism>
<evidence type="ECO:0000313" key="2">
    <source>
        <dbReference type="Proteomes" id="UP000305267"/>
    </source>
</evidence>
<sequence length="101" mass="11325">MNQINTCDLARDTRNRESRRKPVALRIREIEMHKSRFPLLLDRYPADEIPVTLEGPHGVECGGLPDGCRAAALRHFPTLGTSRLNGCSSPTSCHCIKWSIL</sequence>
<reference evidence="1 2" key="1">
    <citation type="submission" date="2019-06" db="EMBL/GenBank/DDBJ databases">
        <title>Genome of Methylobacterium sp. 17Sr1-39.</title>
        <authorList>
            <person name="Seo T."/>
        </authorList>
    </citation>
    <scope>NUCLEOTIDE SEQUENCE [LARGE SCALE GENOMIC DNA]</scope>
    <source>
        <strain evidence="1 2">17Sr1-39</strain>
    </source>
</reference>
<dbReference type="Proteomes" id="UP000305267">
    <property type="component" value="Unassembled WGS sequence"/>
</dbReference>
<accession>A0A5C4LFB4</accession>
<name>A0A5C4LFB4_9HYPH</name>
<dbReference type="AlphaFoldDB" id="A0A5C4LFB4"/>
<gene>
    <name evidence="1" type="ORF">FF100_13470</name>
</gene>
<evidence type="ECO:0000313" key="1">
    <source>
        <dbReference type="EMBL" id="TNC12682.1"/>
    </source>
</evidence>